<name>A0ABR7QF58_9FLAO</name>
<evidence type="ECO:0000313" key="3">
    <source>
        <dbReference type="Proteomes" id="UP000619238"/>
    </source>
</evidence>
<sequence>MIQQEIPFVLIANCIPVKGANQSLICDLQRNNIVHIPNDLYDIIIKFEGETLHEIKSYYKNIYDDTIQEYFEFLYDNEFIIFTKTPNLFPKIALDWHEPSQISNAIIDINESSKYNVEKVIEQLNEINCKYLELRFFKSTNLNELSRLANFLDNLKSSIISIDFNMPFQQGFDELSLFSFISEFPRISSFRIHSSPFDKFIPPKKAQSGYIIYSQQKVKNEKFCGIVDTSLFAINIKTFTESQNHNSCLNRKISIDVEGNIKNCPSMAQSFGNIKDTTLQEVLQQKEFKKYWNITKDEISICKECEFRYICTDCRAYTENPKDNYSKPLKCGYSPYTNEWSDWSTNPLKQKAIEYYDLKGLI</sequence>
<dbReference type="NCBIfam" id="TIGR04085">
    <property type="entry name" value="rSAM_more_4Fe4S"/>
    <property type="match status" value="1"/>
</dbReference>
<feature type="domain" description="4Fe4S-binding SPASM" evidence="1">
    <location>
        <begin position="249"/>
        <end position="306"/>
    </location>
</feature>
<dbReference type="SUPFAM" id="SSF102114">
    <property type="entry name" value="Radical SAM enzymes"/>
    <property type="match status" value="1"/>
</dbReference>
<keyword evidence="3" id="KW-1185">Reference proteome</keyword>
<evidence type="ECO:0000313" key="2">
    <source>
        <dbReference type="EMBL" id="MBC8757138.1"/>
    </source>
</evidence>
<dbReference type="Pfam" id="PF13186">
    <property type="entry name" value="SPASM"/>
    <property type="match status" value="1"/>
</dbReference>
<dbReference type="InterPro" id="IPR050377">
    <property type="entry name" value="Radical_SAM_PqqE_MftC-like"/>
</dbReference>
<dbReference type="EMBL" id="JACGWS010000017">
    <property type="protein sequence ID" value="MBC8757138.1"/>
    <property type="molecule type" value="Genomic_DNA"/>
</dbReference>
<reference evidence="2 3" key="1">
    <citation type="submission" date="2020-07" db="EMBL/GenBank/DDBJ databases">
        <title>Description of Kordia aestuariivivens sp. nov., isolated from a tidal flat.</title>
        <authorList>
            <person name="Park S."/>
            <person name="Yoon J.-H."/>
        </authorList>
    </citation>
    <scope>NUCLEOTIDE SEQUENCE [LARGE SCALE GENOMIC DNA]</scope>
    <source>
        <strain evidence="2 3">YSTF-M3</strain>
    </source>
</reference>
<organism evidence="2 3">
    <name type="scientific">Kordia aestuariivivens</name>
    <dbReference type="NCBI Taxonomy" id="2759037"/>
    <lineage>
        <taxon>Bacteria</taxon>
        <taxon>Pseudomonadati</taxon>
        <taxon>Bacteroidota</taxon>
        <taxon>Flavobacteriia</taxon>
        <taxon>Flavobacteriales</taxon>
        <taxon>Flavobacteriaceae</taxon>
        <taxon>Kordia</taxon>
    </lineage>
</organism>
<dbReference type="RefSeq" id="WP_187564182.1">
    <property type="nucleotide sequence ID" value="NZ_JACGWS010000017.1"/>
</dbReference>
<dbReference type="InterPro" id="IPR058240">
    <property type="entry name" value="rSAM_sf"/>
</dbReference>
<comment type="caution">
    <text evidence="2">The sequence shown here is derived from an EMBL/GenBank/DDBJ whole genome shotgun (WGS) entry which is preliminary data.</text>
</comment>
<dbReference type="InterPro" id="IPR013785">
    <property type="entry name" value="Aldolase_TIM"/>
</dbReference>
<dbReference type="PANTHER" id="PTHR11228:SF7">
    <property type="entry name" value="PQQA PEPTIDE CYCLASE"/>
    <property type="match status" value="1"/>
</dbReference>
<dbReference type="Gene3D" id="3.20.20.70">
    <property type="entry name" value="Aldolase class I"/>
    <property type="match status" value="1"/>
</dbReference>
<dbReference type="NCBIfam" id="TIGR04193">
    <property type="entry name" value="SPASM_w_grasp"/>
    <property type="match status" value="1"/>
</dbReference>
<dbReference type="Proteomes" id="UP000619238">
    <property type="component" value="Unassembled WGS sequence"/>
</dbReference>
<protein>
    <submittedName>
        <fullName evidence="2">Grasp-with-spasm system SPASM domain peptide maturase</fullName>
    </submittedName>
</protein>
<proteinExistence type="predicted"/>
<accession>A0ABR7QF58</accession>
<dbReference type="InterPro" id="IPR026497">
    <property type="entry name" value="GRASP-with-SPASM"/>
</dbReference>
<dbReference type="PANTHER" id="PTHR11228">
    <property type="entry name" value="RADICAL SAM DOMAIN PROTEIN"/>
    <property type="match status" value="1"/>
</dbReference>
<evidence type="ECO:0000259" key="1">
    <source>
        <dbReference type="Pfam" id="PF13186"/>
    </source>
</evidence>
<gene>
    <name evidence="2" type="primary">gwsS</name>
    <name evidence="2" type="ORF">H2O64_20885</name>
</gene>
<dbReference type="InterPro" id="IPR023885">
    <property type="entry name" value="4Fe4S-binding_SPASM_dom"/>
</dbReference>